<comment type="caution">
    <text evidence="1">The sequence shown here is derived from an EMBL/GenBank/DDBJ whole genome shotgun (WGS) entry which is preliminary data.</text>
</comment>
<accession>A0A8E0RJ67</accession>
<dbReference type="InterPro" id="IPR011053">
    <property type="entry name" value="Single_hybrid_motif"/>
</dbReference>
<dbReference type="PANTHER" id="PTHR23151">
    <property type="entry name" value="DIHYDROLIPOAMIDE ACETYL/SUCCINYL-TRANSFERASE-RELATED"/>
    <property type="match status" value="1"/>
</dbReference>
<name>A0A8E0RJ67_9TREM</name>
<sequence>MSFDSSDTGFLAKILAPAGTRDIPVGSPLCIIVEDAGSVAAFKDYVSTESVSDYYFFRTFVRPCLWLAFNCSGPQYSSV</sequence>
<dbReference type="GO" id="GO:0045254">
    <property type="term" value="C:pyruvate dehydrogenase complex"/>
    <property type="evidence" value="ECO:0007669"/>
    <property type="project" value="InterPro"/>
</dbReference>
<dbReference type="GO" id="GO:0006086">
    <property type="term" value="P:pyruvate decarboxylation to acetyl-CoA"/>
    <property type="evidence" value="ECO:0007669"/>
    <property type="project" value="InterPro"/>
</dbReference>
<dbReference type="SUPFAM" id="SSF51230">
    <property type="entry name" value="Single hybrid motif"/>
    <property type="match status" value="1"/>
</dbReference>
<reference evidence="1" key="1">
    <citation type="submission" date="2019-05" db="EMBL/GenBank/DDBJ databases">
        <title>Annotation for the trematode Fasciolopsis buski.</title>
        <authorList>
            <person name="Choi Y.-J."/>
        </authorList>
    </citation>
    <scope>NUCLEOTIDE SEQUENCE</scope>
    <source>
        <strain evidence="1">HT</strain>
        <tissue evidence="1">Whole worm</tissue>
    </source>
</reference>
<dbReference type="InterPro" id="IPR045257">
    <property type="entry name" value="E2/Pdx1"/>
</dbReference>
<keyword evidence="1" id="KW-0670">Pyruvate</keyword>
<proteinExistence type="predicted"/>
<dbReference type="Gene3D" id="2.40.50.100">
    <property type="match status" value="1"/>
</dbReference>
<keyword evidence="2" id="KW-1185">Reference proteome</keyword>
<dbReference type="AlphaFoldDB" id="A0A8E0RJ67"/>
<gene>
    <name evidence="1" type="ORF">FBUS_09540</name>
</gene>
<dbReference type="PANTHER" id="PTHR23151:SF90">
    <property type="entry name" value="DIHYDROLIPOYLLYSINE-RESIDUE ACETYLTRANSFERASE COMPONENT OF PYRUVATE DEHYDROGENASE COMPLEX, MITOCHONDRIAL-RELATED"/>
    <property type="match status" value="1"/>
</dbReference>
<evidence type="ECO:0000313" key="2">
    <source>
        <dbReference type="Proteomes" id="UP000728185"/>
    </source>
</evidence>
<protein>
    <submittedName>
        <fullName evidence="1">Acetyltransferase component of pyruvate dehydrogenase complex</fullName>
    </submittedName>
</protein>
<organism evidence="1 2">
    <name type="scientific">Fasciolopsis buskii</name>
    <dbReference type="NCBI Taxonomy" id="27845"/>
    <lineage>
        <taxon>Eukaryota</taxon>
        <taxon>Metazoa</taxon>
        <taxon>Spiralia</taxon>
        <taxon>Lophotrochozoa</taxon>
        <taxon>Platyhelminthes</taxon>
        <taxon>Trematoda</taxon>
        <taxon>Digenea</taxon>
        <taxon>Plagiorchiida</taxon>
        <taxon>Echinostomata</taxon>
        <taxon>Echinostomatoidea</taxon>
        <taxon>Fasciolidae</taxon>
        <taxon>Fasciolopsis</taxon>
    </lineage>
</organism>
<evidence type="ECO:0000313" key="1">
    <source>
        <dbReference type="EMBL" id="KAA0184106.1"/>
    </source>
</evidence>
<dbReference type="OrthoDB" id="537444at2759"/>
<dbReference type="EMBL" id="LUCM01011356">
    <property type="protein sequence ID" value="KAA0184106.1"/>
    <property type="molecule type" value="Genomic_DNA"/>
</dbReference>
<dbReference type="GO" id="GO:0004742">
    <property type="term" value="F:dihydrolipoyllysine-residue acetyltransferase activity"/>
    <property type="evidence" value="ECO:0007669"/>
    <property type="project" value="TreeGrafter"/>
</dbReference>
<dbReference type="Proteomes" id="UP000728185">
    <property type="component" value="Unassembled WGS sequence"/>
</dbReference>